<gene>
    <name evidence="2" type="ORF">JM93_04268</name>
</gene>
<accession>A0A562SGU6</accession>
<reference evidence="2 3" key="1">
    <citation type="submission" date="2019-07" db="EMBL/GenBank/DDBJ databases">
        <title>Genomic Encyclopedia of Archaeal and Bacterial Type Strains, Phase II (KMG-II): from individual species to whole genera.</title>
        <authorList>
            <person name="Goeker M."/>
        </authorList>
    </citation>
    <scope>NUCLEOTIDE SEQUENCE [LARGE SCALE GENOMIC DNA]</scope>
    <source>
        <strain evidence="2 3">ATCC BAA-252</strain>
    </source>
</reference>
<dbReference type="Proteomes" id="UP000320593">
    <property type="component" value="Unassembled WGS sequence"/>
</dbReference>
<keyword evidence="1" id="KW-0472">Membrane</keyword>
<evidence type="ECO:0000313" key="2">
    <source>
        <dbReference type="EMBL" id="TWI79920.1"/>
    </source>
</evidence>
<comment type="caution">
    <text evidence="2">The sequence shown here is derived from an EMBL/GenBank/DDBJ whole genome shotgun (WGS) entry which is preliminary data.</text>
</comment>
<dbReference type="AlphaFoldDB" id="A0A562SGU6"/>
<organism evidence="2 3">
    <name type="scientific">Roseibium hamelinense</name>
    <dbReference type="NCBI Taxonomy" id="150831"/>
    <lineage>
        <taxon>Bacteria</taxon>
        <taxon>Pseudomonadati</taxon>
        <taxon>Pseudomonadota</taxon>
        <taxon>Alphaproteobacteria</taxon>
        <taxon>Hyphomicrobiales</taxon>
        <taxon>Stappiaceae</taxon>
        <taxon>Roseibium</taxon>
    </lineage>
</organism>
<sequence length="273" mass="29793">MLLGKSAKIEVVRRILPAFLGVLSVIGMASFMAPISGLLCLVAGAGIYAALPRPSLPSGAIKPEPSPPTVVTDIGGFLLCVPLFSIVVLGMANANGPMGWFFLLLLVPACASLMIFLIAIRQETSWVRFFGNGFEFALLGLKTRVRYVDLADVKVKHWVAKGGFGRFLGLLGLAQRSNVALLGPANQTKTLVFTRKDGSQFTISSELIPDLQRILVGMDRAGVELPKGISERQRKKIRKMRERMYGADEEDTPQIEQQQVARIAALIEHARRH</sequence>
<feature type="transmembrane region" description="Helical" evidence="1">
    <location>
        <begin position="98"/>
        <end position="120"/>
    </location>
</feature>
<dbReference type="RefSeq" id="WP_208995375.1">
    <property type="nucleotide sequence ID" value="NZ_SMLY01000064.1"/>
</dbReference>
<evidence type="ECO:0000313" key="3">
    <source>
        <dbReference type="Proteomes" id="UP000320593"/>
    </source>
</evidence>
<evidence type="ECO:0000256" key="1">
    <source>
        <dbReference type="SAM" id="Phobius"/>
    </source>
</evidence>
<proteinExistence type="predicted"/>
<name>A0A562SGU6_9HYPH</name>
<keyword evidence="3" id="KW-1185">Reference proteome</keyword>
<keyword evidence="1" id="KW-1133">Transmembrane helix</keyword>
<dbReference type="EMBL" id="VLLF01000013">
    <property type="protein sequence ID" value="TWI79920.1"/>
    <property type="molecule type" value="Genomic_DNA"/>
</dbReference>
<keyword evidence="1" id="KW-0812">Transmembrane</keyword>
<protein>
    <submittedName>
        <fullName evidence="2">Uncharacterized protein</fullName>
    </submittedName>
</protein>
<feature type="transmembrane region" description="Helical" evidence="1">
    <location>
        <begin position="20"/>
        <end position="49"/>
    </location>
</feature>
<feature type="transmembrane region" description="Helical" evidence="1">
    <location>
        <begin position="70"/>
        <end position="92"/>
    </location>
</feature>